<feature type="domain" description="CS" evidence="7">
    <location>
        <begin position="279"/>
        <end position="426"/>
    </location>
</feature>
<feature type="region of interest" description="Disordered" evidence="6">
    <location>
        <begin position="433"/>
        <end position="472"/>
    </location>
</feature>
<feature type="compositionally biased region" description="Low complexity" evidence="6">
    <location>
        <begin position="433"/>
        <end position="450"/>
    </location>
</feature>
<dbReference type="PANTHER" id="PTHR21664">
    <property type="entry name" value="CHRONIC MYELOGENOUS LEUKEMIA TUMOR ANTIGEN 66"/>
    <property type="match status" value="1"/>
</dbReference>
<proteinExistence type="predicted"/>
<accession>A0AAN6JK91</accession>
<evidence type="ECO:0000313" key="9">
    <source>
        <dbReference type="Proteomes" id="UP001176521"/>
    </source>
</evidence>
<dbReference type="AlphaFoldDB" id="A0AAN6JK91"/>
<keyword evidence="4" id="KW-0963">Cytoplasm</keyword>
<dbReference type="Proteomes" id="UP001176521">
    <property type="component" value="Unassembled WGS sequence"/>
</dbReference>
<evidence type="ECO:0000256" key="1">
    <source>
        <dbReference type="ARBA" id="ARBA00004123"/>
    </source>
</evidence>
<comment type="subcellular location">
    <subcellularLocation>
        <location evidence="2">Cytoplasm</location>
    </subcellularLocation>
    <subcellularLocation>
        <location evidence="1">Nucleus</location>
    </subcellularLocation>
</comment>
<dbReference type="EMBL" id="JAPDMQ010000225">
    <property type="protein sequence ID" value="KAK0530082.1"/>
    <property type="molecule type" value="Genomic_DNA"/>
</dbReference>
<evidence type="ECO:0000256" key="4">
    <source>
        <dbReference type="ARBA" id="ARBA00022490"/>
    </source>
</evidence>
<evidence type="ECO:0000256" key="3">
    <source>
        <dbReference type="ARBA" id="ARBA00018915"/>
    </source>
</evidence>
<dbReference type="PROSITE" id="PS51203">
    <property type="entry name" value="CS"/>
    <property type="match status" value="1"/>
</dbReference>
<dbReference type="InterPro" id="IPR008978">
    <property type="entry name" value="HSP20-like_chaperone"/>
</dbReference>
<organism evidence="8 9">
    <name type="scientific">Tilletia horrida</name>
    <dbReference type="NCBI Taxonomy" id="155126"/>
    <lineage>
        <taxon>Eukaryota</taxon>
        <taxon>Fungi</taxon>
        <taxon>Dikarya</taxon>
        <taxon>Basidiomycota</taxon>
        <taxon>Ustilaginomycotina</taxon>
        <taxon>Exobasidiomycetes</taxon>
        <taxon>Tilletiales</taxon>
        <taxon>Tilletiaceae</taxon>
        <taxon>Tilletia</taxon>
    </lineage>
</organism>
<evidence type="ECO:0000313" key="8">
    <source>
        <dbReference type="EMBL" id="KAK0530082.1"/>
    </source>
</evidence>
<keyword evidence="9" id="KW-1185">Reference proteome</keyword>
<sequence length="745" mass="78923">MSSPDVVELRKNRALSHPHFESYRLAADAQPELQLAFDLPPTRQPRPPFEGLPNLGAGKYHAHVFDRFLSHHLAPGFPHAQNGCAQAAYIDAGGNVVIVCIREGDGHEQELNFHPVFKLDDGEEEDKEQTDVPRQTPSIIALDADTWLVADGQGKVTTLTVSEDPNGTLVVKARSALVPASSSSNQSQVLPVKIVAAQGSRFLTQTIERSQVSISAYDFASPLLKPPHWMATTGEPLLFAESTQDSLLVGSAPFTVSRPEKEEAKAQDAQPHVSCGSPADAYPFTWYQTTDALTITFPLPATLAPANFDITIKSHHLTFDLDNLPDSIRISDVDAPKASTAQEAAQPRASSAVAMARITAGAFRPSSEDEEGRKLWGDVDPSASFWTWERPNPSSRATPEKQEATIGHLTLHLEKRHHGTRWPHVFTTAASRRAASRNADGQLVSSSSVEPESKETNSEEGADDVPETLDPSERVTILESLEKYTSEMGGGSASGGGAGAGLGSLEWGPASGFGGTGTGGASSLLEDGFEDEDANIGRDAYLLRLPSEQDAFTGLHDEGSRTKLLGVPIPSVADAADKVLVVKDGIDGLAFTRGGSADPWTHTSTLPALAYVLASKQDASHRVYAHVGPRSAEQGTAAQVLAFEGSPPTRLNSGGASSERSRGAGTGAGAGNLFVYYAPPAGSSSRVTHAASRVIRLGAGQSGVASSGSLVAVAKVVQRVREGKERHLLLALCQSQLLVLPNLLL</sequence>
<dbReference type="SUPFAM" id="SSF49764">
    <property type="entry name" value="HSP20-like chaperones"/>
    <property type="match status" value="1"/>
</dbReference>
<evidence type="ECO:0000256" key="5">
    <source>
        <dbReference type="ARBA" id="ARBA00023242"/>
    </source>
</evidence>
<reference evidence="8" key="1">
    <citation type="journal article" date="2023" name="PhytoFront">
        <title>Draft Genome Resources of Seven Strains of Tilletia horrida, Causal Agent of Kernel Smut of Rice.</title>
        <authorList>
            <person name="Khanal S."/>
            <person name="Antony Babu S."/>
            <person name="Zhou X.G."/>
        </authorList>
    </citation>
    <scope>NUCLEOTIDE SEQUENCE</scope>
    <source>
        <strain evidence="8">TX3</strain>
    </source>
</reference>
<dbReference type="Pfam" id="PF04969">
    <property type="entry name" value="CS"/>
    <property type="match status" value="1"/>
</dbReference>
<dbReference type="GO" id="GO:0005737">
    <property type="term" value="C:cytoplasm"/>
    <property type="evidence" value="ECO:0007669"/>
    <property type="project" value="UniProtKB-SubCell"/>
</dbReference>
<evidence type="ECO:0000256" key="6">
    <source>
        <dbReference type="SAM" id="MobiDB-lite"/>
    </source>
</evidence>
<dbReference type="Gene3D" id="2.60.40.790">
    <property type="match status" value="1"/>
</dbReference>
<name>A0AAN6JK91_9BASI</name>
<dbReference type="InterPro" id="IPR037895">
    <property type="entry name" value="NUDCD1"/>
</dbReference>
<dbReference type="GO" id="GO:0005634">
    <property type="term" value="C:nucleus"/>
    <property type="evidence" value="ECO:0007669"/>
    <property type="project" value="UniProtKB-SubCell"/>
</dbReference>
<gene>
    <name evidence="8" type="ORF">OC842_004047</name>
</gene>
<keyword evidence="5" id="KW-0539">Nucleus</keyword>
<dbReference type="InterPro" id="IPR007052">
    <property type="entry name" value="CS_dom"/>
</dbReference>
<evidence type="ECO:0000256" key="2">
    <source>
        <dbReference type="ARBA" id="ARBA00004496"/>
    </source>
</evidence>
<feature type="compositionally biased region" description="Acidic residues" evidence="6">
    <location>
        <begin position="458"/>
        <end position="467"/>
    </location>
</feature>
<evidence type="ECO:0000259" key="7">
    <source>
        <dbReference type="PROSITE" id="PS51203"/>
    </source>
</evidence>
<protein>
    <recommendedName>
        <fullName evidence="3">NudC domain-containing protein 1</fullName>
    </recommendedName>
</protein>
<dbReference type="PANTHER" id="PTHR21664:SF1">
    <property type="entry name" value="NUDC DOMAIN-CONTAINING PROTEIN 1"/>
    <property type="match status" value="1"/>
</dbReference>
<comment type="caution">
    <text evidence="8">The sequence shown here is derived from an EMBL/GenBank/DDBJ whole genome shotgun (WGS) entry which is preliminary data.</text>
</comment>